<comment type="similarity">
    <text evidence="6">Belongs to the azoreductase type 1 family.</text>
</comment>
<keyword evidence="3 6" id="KW-0560">Oxidoreductase</keyword>
<evidence type="ECO:0000256" key="5">
    <source>
        <dbReference type="ARBA" id="ARBA00048542"/>
    </source>
</evidence>
<dbReference type="GO" id="GO:0009055">
    <property type="term" value="F:electron transfer activity"/>
    <property type="evidence" value="ECO:0007669"/>
    <property type="project" value="UniProtKB-UniRule"/>
</dbReference>
<dbReference type="GO" id="GO:0016655">
    <property type="term" value="F:oxidoreductase activity, acting on NAD(P)H, quinone or similar compound as acceptor"/>
    <property type="evidence" value="ECO:0007669"/>
    <property type="project" value="InterPro"/>
</dbReference>
<keyword evidence="9" id="KW-1185">Reference proteome</keyword>
<evidence type="ECO:0000256" key="4">
    <source>
        <dbReference type="ARBA" id="ARBA00023027"/>
    </source>
</evidence>
<dbReference type="EC" id="1.7.1.17" evidence="6"/>
<dbReference type="SUPFAM" id="SSF52218">
    <property type="entry name" value="Flavoproteins"/>
    <property type="match status" value="1"/>
</dbReference>
<dbReference type="InterPro" id="IPR023048">
    <property type="entry name" value="NADH:quinone_OxRdtase_FMN_depd"/>
</dbReference>
<dbReference type="HAMAP" id="MF_01216">
    <property type="entry name" value="Azoreductase_type1"/>
    <property type="match status" value="1"/>
</dbReference>
<evidence type="ECO:0000256" key="2">
    <source>
        <dbReference type="ARBA" id="ARBA00022643"/>
    </source>
</evidence>
<comment type="caution">
    <text evidence="8">The sequence shown here is derived from an EMBL/GenBank/DDBJ whole genome shotgun (WGS) entry which is preliminary data.</text>
</comment>
<dbReference type="Proteomes" id="UP000632498">
    <property type="component" value="Unassembled WGS sequence"/>
</dbReference>
<comment type="cofactor">
    <cofactor evidence="6">
        <name>FMN</name>
        <dbReference type="ChEBI" id="CHEBI:58210"/>
    </cofactor>
    <text evidence="6">Binds 1 FMN per subunit.</text>
</comment>
<proteinExistence type="inferred from homology"/>
<dbReference type="GO" id="GO:0010181">
    <property type="term" value="F:FMN binding"/>
    <property type="evidence" value="ECO:0007669"/>
    <property type="project" value="UniProtKB-UniRule"/>
</dbReference>
<evidence type="ECO:0000313" key="8">
    <source>
        <dbReference type="EMBL" id="GGF71631.1"/>
    </source>
</evidence>
<dbReference type="InterPro" id="IPR029039">
    <property type="entry name" value="Flavoprotein-like_sf"/>
</dbReference>
<dbReference type="RefSeq" id="WP_188666201.1">
    <property type="nucleotide sequence ID" value="NZ_BMHV01000022.1"/>
</dbReference>
<comment type="function">
    <text evidence="6">Quinone reductase that provides resistance to thiol-specific stress caused by electrophilic quinones.</text>
</comment>
<dbReference type="Pfam" id="PF02525">
    <property type="entry name" value="Flavodoxin_2"/>
    <property type="match status" value="1"/>
</dbReference>
<evidence type="ECO:0000256" key="6">
    <source>
        <dbReference type="HAMAP-Rule" id="MF_01216"/>
    </source>
</evidence>
<organism evidence="8 9">
    <name type="scientific">Terasakiella brassicae</name>
    <dbReference type="NCBI Taxonomy" id="1634917"/>
    <lineage>
        <taxon>Bacteria</taxon>
        <taxon>Pseudomonadati</taxon>
        <taxon>Pseudomonadota</taxon>
        <taxon>Alphaproteobacteria</taxon>
        <taxon>Rhodospirillales</taxon>
        <taxon>Terasakiellaceae</taxon>
        <taxon>Terasakiella</taxon>
    </lineage>
</organism>
<dbReference type="EC" id="1.6.5.-" evidence="6"/>
<gene>
    <name evidence="6 8" type="primary">azoR</name>
    <name evidence="8" type="ORF">GCM10011332_27000</name>
</gene>
<dbReference type="AlphaFoldDB" id="A0A917FCY8"/>
<reference evidence="8" key="1">
    <citation type="journal article" date="2014" name="Int. J. Syst. Evol. Microbiol.">
        <title>Complete genome sequence of Corynebacterium casei LMG S-19264T (=DSM 44701T), isolated from a smear-ripened cheese.</title>
        <authorList>
            <consortium name="US DOE Joint Genome Institute (JGI-PGF)"/>
            <person name="Walter F."/>
            <person name="Albersmeier A."/>
            <person name="Kalinowski J."/>
            <person name="Ruckert C."/>
        </authorList>
    </citation>
    <scope>NUCLEOTIDE SEQUENCE</scope>
    <source>
        <strain evidence="8">CGMCC 1.15254</strain>
    </source>
</reference>
<reference evidence="8" key="2">
    <citation type="submission" date="2020-09" db="EMBL/GenBank/DDBJ databases">
        <authorList>
            <person name="Sun Q."/>
            <person name="Zhou Y."/>
        </authorList>
    </citation>
    <scope>NUCLEOTIDE SEQUENCE</scope>
    <source>
        <strain evidence="8">CGMCC 1.15254</strain>
    </source>
</reference>
<dbReference type="GO" id="GO:0016652">
    <property type="term" value="F:oxidoreductase activity, acting on NAD(P)H as acceptor"/>
    <property type="evidence" value="ECO:0007669"/>
    <property type="project" value="UniProtKB-UniRule"/>
</dbReference>
<comment type="catalytic activity">
    <reaction evidence="6">
        <text>2 a quinone + NADH + H(+) = 2 a 1,4-benzosemiquinone + NAD(+)</text>
        <dbReference type="Rhea" id="RHEA:65952"/>
        <dbReference type="ChEBI" id="CHEBI:15378"/>
        <dbReference type="ChEBI" id="CHEBI:57540"/>
        <dbReference type="ChEBI" id="CHEBI:57945"/>
        <dbReference type="ChEBI" id="CHEBI:132124"/>
        <dbReference type="ChEBI" id="CHEBI:134225"/>
    </reaction>
</comment>
<evidence type="ECO:0000259" key="7">
    <source>
        <dbReference type="Pfam" id="PF02525"/>
    </source>
</evidence>
<keyword evidence="1 6" id="KW-0285">Flavoprotein</keyword>
<sequence>MSKLLVIHSSPMGDKSVTRQLAAAFVERYQSTHDGVEVVERDVSALNLPHLDGEILGAFFTPAEDRTEEQAAHAKRSEQLIAEFKEADSVVIGAPMHNFGIPSTLKAYIDHIARAGETFKYTENGPVGLVEDKPVYVIAARGGDYSENGYPHMDFVLPYLQTVLGFIGVQNVTMIQANGIAMGEEAAAQAIAGATQDISAALAA</sequence>
<comment type="catalytic activity">
    <reaction evidence="5">
        <text>N,N-dimethyl-1,4-phenylenediamine + anthranilate + 2 NAD(+) = 2-(4-dimethylaminophenyl)diazenylbenzoate + 2 NADH + 2 H(+)</text>
        <dbReference type="Rhea" id="RHEA:55872"/>
        <dbReference type="ChEBI" id="CHEBI:15378"/>
        <dbReference type="ChEBI" id="CHEBI:15783"/>
        <dbReference type="ChEBI" id="CHEBI:16567"/>
        <dbReference type="ChEBI" id="CHEBI:57540"/>
        <dbReference type="ChEBI" id="CHEBI:57945"/>
        <dbReference type="ChEBI" id="CHEBI:71579"/>
        <dbReference type="EC" id="1.7.1.17"/>
    </reaction>
    <physiologicalReaction direction="right-to-left" evidence="5">
        <dbReference type="Rhea" id="RHEA:55874"/>
    </physiologicalReaction>
</comment>
<dbReference type="PANTHER" id="PTHR43741:SF4">
    <property type="entry name" value="FMN-DEPENDENT NADH:QUINONE OXIDOREDUCTASE"/>
    <property type="match status" value="1"/>
</dbReference>
<comment type="function">
    <text evidence="6">Also exhibits azoreductase activity. Catalyzes the reductive cleavage of the azo bond in aromatic azo compounds to the corresponding amines.</text>
</comment>
<evidence type="ECO:0000313" key="9">
    <source>
        <dbReference type="Proteomes" id="UP000632498"/>
    </source>
</evidence>
<keyword evidence="4 6" id="KW-0520">NAD</keyword>
<dbReference type="PANTHER" id="PTHR43741">
    <property type="entry name" value="FMN-DEPENDENT NADH-AZOREDUCTASE 1"/>
    <property type="match status" value="1"/>
</dbReference>
<dbReference type="InterPro" id="IPR050104">
    <property type="entry name" value="FMN-dep_NADH:Q_OxRdtase_AzoR1"/>
</dbReference>
<accession>A0A917FCY8</accession>
<evidence type="ECO:0000256" key="3">
    <source>
        <dbReference type="ARBA" id="ARBA00023002"/>
    </source>
</evidence>
<comment type="subunit">
    <text evidence="6">Homodimer.</text>
</comment>
<dbReference type="EMBL" id="BMHV01000022">
    <property type="protein sequence ID" value="GGF71631.1"/>
    <property type="molecule type" value="Genomic_DNA"/>
</dbReference>
<name>A0A917FCY8_9PROT</name>
<comment type="caution">
    <text evidence="6">Lacks conserved residue(s) required for the propagation of feature annotation.</text>
</comment>
<feature type="binding site" evidence="6">
    <location>
        <position position="10"/>
    </location>
    <ligand>
        <name>FMN</name>
        <dbReference type="ChEBI" id="CHEBI:58210"/>
    </ligand>
</feature>
<protein>
    <recommendedName>
        <fullName evidence="6">FMN dependent NADH:quinone oxidoreductase</fullName>
        <ecNumber evidence="6">1.6.5.-</ecNumber>
    </recommendedName>
    <alternativeName>
        <fullName evidence="6">Azo-dye reductase</fullName>
    </alternativeName>
    <alternativeName>
        <fullName evidence="6">FMN-dependent NADH-azo compound oxidoreductase</fullName>
    </alternativeName>
    <alternativeName>
        <fullName evidence="6">FMN-dependent NADH-azoreductase</fullName>
        <ecNumber evidence="6">1.7.1.17</ecNumber>
    </alternativeName>
</protein>
<feature type="domain" description="Flavodoxin-like fold" evidence="7">
    <location>
        <begin position="2"/>
        <end position="200"/>
    </location>
</feature>
<dbReference type="Gene3D" id="3.40.50.360">
    <property type="match status" value="1"/>
</dbReference>
<keyword evidence="2 6" id="KW-0288">FMN</keyword>
<evidence type="ECO:0000256" key="1">
    <source>
        <dbReference type="ARBA" id="ARBA00022630"/>
    </source>
</evidence>
<dbReference type="InterPro" id="IPR003680">
    <property type="entry name" value="Flavodoxin_fold"/>
</dbReference>